<keyword evidence="3" id="KW-1185">Reference proteome</keyword>
<feature type="region of interest" description="Disordered" evidence="1">
    <location>
        <begin position="230"/>
        <end position="249"/>
    </location>
</feature>
<feature type="compositionally biased region" description="Basic and acidic residues" evidence="1">
    <location>
        <begin position="304"/>
        <end position="323"/>
    </location>
</feature>
<feature type="compositionally biased region" description="Low complexity" evidence="1">
    <location>
        <begin position="14"/>
        <end position="29"/>
    </location>
</feature>
<evidence type="ECO:0000313" key="3">
    <source>
        <dbReference type="Proteomes" id="UP000827549"/>
    </source>
</evidence>
<name>A0AAF0YE95_9TREE</name>
<feature type="region of interest" description="Disordered" evidence="1">
    <location>
        <begin position="184"/>
        <end position="224"/>
    </location>
</feature>
<accession>A0AAF0YE95</accession>
<reference evidence="2" key="1">
    <citation type="submission" date="2023-10" db="EMBL/GenBank/DDBJ databases">
        <authorList>
            <person name="Noh H."/>
        </authorList>
    </citation>
    <scope>NUCLEOTIDE SEQUENCE</scope>
    <source>
        <strain evidence="2">DUCC4014</strain>
    </source>
</reference>
<feature type="compositionally biased region" description="Acidic residues" evidence="1">
    <location>
        <begin position="441"/>
        <end position="451"/>
    </location>
</feature>
<proteinExistence type="predicted"/>
<feature type="region of interest" description="Disordered" evidence="1">
    <location>
        <begin position="424"/>
        <end position="451"/>
    </location>
</feature>
<dbReference type="EMBL" id="CP086718">
    <property type="protein sequence ID" value="WOO83269.1"/>
    <property type="molecule type" value="Genomic_DNA"/>
</dbReference>
<evidence type="ECO:0000256" key="1">
    <source>
        <dbReference type="SAM" id="MobiDB-lite"/>
    </source>
</evidence>
<gene>
    <name evidence="2" type="ORF">LOC62_05G006796</name>
</gene>
<feature type="compositionally biased region" description="Pro residues" evidence="1">
    <location>
        <begin position="30"/>
        <end position="41"/>
    </location>
</feature>
<organism evidence="2 3">
    <name type="scientific">Vanrija pseudolonga</name>
    <dbReference type="NCBI Taxonomy" id="143232"/>
    <lineage>
        <taxon>Eukaryota</taxon>
        <taxon>Fungi</taxon>
        <taxon>Dikarya</taxon>
        <taxon>Basidiomycota</taxon>
        <taxon>Agaricomycotina</taxon>
        <taxon>Tremellomycetes</taxon>
        <taxon>Trichosporonales</taxon>
        <taxon>Trichosporonaceae</taxon>
        <taxon>Vanrija</taxon>
    </lineage>
</organism>
<dbReference type="GeneID" id="87809971"/>
<protein>
    <submittedName>
        <fullName evidence="2">Uncharacterized protein</fullName>
    </submittedName>
</protein>
<feature type="region of interest" description="Disordered" evidence="1">
    <location>
        <begin position="1"/>
        <end position="41"/>
    </location>
</feature>
<evidence type="ECO:0000313" key="2">
    <source>
        <dbReference type="EMBL" id="WOO83269.1"/>
    </source>
</evidence>
<dbReference type="Proteomes" id="UP000827549">
    <property type="component" value="Chromosome 5"/>
</dbReference>
<feature type="region of interest" description="Disordered" evidence="1">
    <location>
        <begin position="304"/>
        <end position="332"/>
    </location>
</feature>
<dbReference type="AlphaFoldDB" id="A0AAF0YE95"/>
<dbReference type="RefSeq" id="XP_062629295.1">
    <property type="nucleotide sequence ID" value="XM_062773311.1"/>
</dbReference>
<sequence>MPPKPAPPSKGKGKASASSSADPSTAGPSTTPPSPPLPAAPAKPVHTPYMFANYPVGYHLTPDDMALLGYGPPEERYTKKGKVGDTRRVVKYTAPPHALCKRCRMRPGPCWVEALEVAVEGGRMRNGTCHYCSQNGACETGTNNKHFLLVFPDATTMLFVHRNSLEVYRSQHVDERGRIHITQFGEPPAAPLSRAKSPAPSTSAKKGKGKEKAEVADWDLESEDWAMDPAAAKDGSEGEGSALSELTEEDDDGVMEGGRIVYYYDGDPSLVHAEEDPYGSDGYDEYGFDRDGLDKDGYNEDGFDKAGFDRDGYDAEGHDHEGRSSPSVAGTDDHSTVISVAQLNGIIASREPSVEYDDPLLELAALRAQKETWKAAERKWGIYDVSLRAENHDLRMRLTRADEANHTLIKRLQVAEVTSQKLSQRVNELSKELHPAPNGSEIEDESEEEGE</sequence>